<comment type="caution">
    <text evidence="1">The sequence shown here is derived from an EMBL/GenBank/DDBJ whole genome shotgun (WGS) entry which is preliminary data.</text>
</comment>
<dbReference type="Proteomes" id="UP001165367">
    <property type="component" value="Unassembled WGS sequence"/>
</dbReference>
<dbReference type="RefSeq" id="WP_237869900.1">
    <property type="nucleotide sequence ID" value="NZ_JAKLTR010000003.1"/>
</dbReference>
<protein>
    <recommendedName>
        <fullName evidence="3">DUF2262 domain-containing protein</fullName>
    </recommendedName>
</protein>
<name>A0ABS9KNR2_9BACT</name>
<evidence type="ECO:0008006" key="3">
    <source>
        <dbReference type="Google" id="ProtNLM"/>
    </source>
</evidence>
<reference evidence="1" key="1">
    <citation type="submission" date="2022-01" db="EMBL/GenBank/DDBJ databases">
        <authorList>
            <person name="Jo J.-H."/>
            <person name="Im W.-T."/>
        </authorList>
    </citation>
    <scope>NUCLEOTIDE SEQUENCE</scope>
    <source>
        <strain evidence="1">NA20</strain>
    </source>
</reference>
<evidence type="ECO:0000313" key="1">
    <source>
        <dbReference type="EMBL" id="MCG2613946.1"/>
    </source>
</evidence>
<dbReference type="EMBL" id="JAKLTR010000003">
    <property type="protein sequence ID" value="MCG2613946.1"/>
    <property type="molecule type" value="Genomic_DNA"/>
</dbReference>
<evidence type="ECO:0000313" key="2">
    <source>
        <dbReference type="Proteomes" id="UP001165367"/>
    </source>
</evidence>
<proteinExistence type="predicted"/>
<gene>
    <name evidence="1" type="ORF">LZZ85_06620</name>
</gene>
<keyword evidence="2" id="KW-1185">Reference proteome</keyword>
<sequence length="276" mass="32795">MKEDFSHLSNDERIRAENSILKMKLMLEKGAKFSEQKTPLPAEIEHEFLKHVIAFEKQLEDYKMVRVFEKIGKPDIFKAVAELSEDEFEAAWAELSNHMRNNGVTLDACSPNISSKELYRFTVEELFEKEIEDFSMPGMMYCFIYDEFYPDPVYDNGQAALHIISSILRRDLVEYLPHLRQKSVQLNERQPLTNEEFRWYINQFKQAYEDMGEIEFEQEDCSVNDKYSVVSGQYKLRVSLQTEYLHLQGQWTVEFEFDEELGFWYIFNVQIEGINF</sequence>
<organism evidence="1 2">
    <name type="scientific">Terrimonas ginsenosidimutans</name>
    <dbReference type="NCBI Taxonomy" id="2908004"/>
    <lineage>
        <taxon>Bacteria</taxon>
        <taxon>Pseudomonadati</taxon>
        <taxon>Bacteroidota</taxon>
        <taxon>Chitinophagia</taxon>
        <taxon>Chitinophagales</taxon>
        <taxon>Chitinophagaceae</taxon>
        <taxon>Terrimonas</taxon>
    </lineage>
</organism>
<accession>A0ABS9KNR2</accession>